<gene>
    <name evidence="1" type="ORF">RYX45_23410</name>
</gene>
<dbReference type="PANTHER" id="PTHR43293">
    <property type="entry name" value="ACETATE COA-TRANSFERASE YDIF"/>
    <property type="match status" value="1"/>
</dbReference>
<dbReference type="EMBL" id="JAWJAY010000955">
    <property type="protein sequence ID" value="MDV2888114.1"/>
    <property type="molecule type" value="Genomic_DNA"/>
</dbReference>
<dbReference type="InterPro" id="IPR037171">
    <property type="entry name" value="NagB/RpiA_transferase-like"/>
</dbReference>
<dbReference type="InterPro" id="IPR004165">
    <property type="entry name" value="CoA_trans_fam_I"/>
</dbReference>
<dbReference type="Pfam" id="PF01144">
    <property type="entry name" value="CoA_trans"/>
    <property type="match status" value="1"/>
</dbReference>
<dbReference type="Proteomes" id="UP001285636">
    <property type="component" value="Unassembled WGS sequence"/>
</dbReference>
<dbReference type="GO" id="GO:0008410">
    <property type="term" value="F:CoA-transferase activity"/>
    <property type="evidence" value="ECO:0007669"/>
    <property type="project" value="InterPro"/>
</dbReference>
<feature type="non-terminal residue" evidence="1">
    <location>
        <position position="1"/>
    </location>
</feature>
<name>A0AAJ2NTR9_ALKPS</name>
<dbReference type="Gene3D" id="3.40.1080.10">
    <property type="entry name" value="Glutaconate Coenzyme A-transferase"/>
    <property type="match status" value="1"/>
</dbReference>
<dbReference type="AlphaFoldDB" id="A0AAJ2NTR9"/>
<sequence>FCLPQGQIAQLYRSMACGLPGKMSKVGLGTFVDPRVEGGKMNERTKELENLSEIMVYDNEEYMFYKKIPLDICIIRGTTADEMGN</sequence>
<keyword evidence="1" id="KW-0808">Transferase</keyword>
<feature type="non-terminal residue" evidence="1">
    <location>
        <position position="85"/>
    </location>
</feature>
<organism evidence="1 2">
    <name type="scientific">Alkalihalophilus pseudofirmus</name>
    <name type="common">Bacillus pseudofirmus</name>
    <dbReference type="NCBI Taxonomy" id="79885"/>
    <lineage>
        <taxon>Bacteria</taxon>
        <taxon>Bacillati</taxon>
        <taxon>Bacillota</taxon>
        <taxon>Bacilli</taxon>
        <taxon>Bacillales</taxon>
        <taxon>Bacillaceae</taxon>
        <taxon>Alkalihalophilus</taxon>
    </lineage>
</organism>
<accession>A0AAJ2NTR9</accession>
<dbReference type="PANTHER" id="PTHR43293:SF1">
    <property type="entry name" value="ACETATE COA-TRANSFERASE YDIF"/>
    <property type="match status" value="1"/>
</dbReference>
<dbReference type="RefSeq" id="WP_323468144.1">
    <property type="nucleotide sequence ID" value="NZ_JAWJAY010000955.1"/>
</dbReference>
<proteinExistence type="predicted"/>
<comment type="caution">
    <text evidence="1">The sequence shown here is derived from an EMBL/GenBank/DDBJ whole genome shotgun (WGS) entry which is preliminary data.</text>
</comment>
<evidence type="ECO:0000313" key="2">
    <source>
        <dbReference type="Proteomes" id="UP001285636"/>
    </source>
</evidence>
<dbReference type="EC" id="2.8.3.-" evidence="1"/>
<protein>
    <submittedName>
        <fullName evidence="1">CoA-transferase</fullName>
        <ecNumber evidence="1">2.8.3.-</ecNumber>
    </submittedName>
</protein>
<evidence type="ECO:0000313" key="1">
    <source>
        <dbReference type="EMBL" id="MDV2888114.1"/>
    </source>
</evidence>
<reference evidence="1" key="1">
    <citation type="submission" date="2023-10" db="EMBL/GenBank/DDBJ databases">
        <title>Screening of Alkalihalophilus pseudofirmusBZ-TG-HK211 and Its Alleviation of Salt Stress on Rapeseed Growth.</title>
        <authorList>
            <person name="Zhao B."/>
            <person name="Guo T."/>
        </authorList>
    </citation>
    <scope>NUCLEOTIDE SEQUENCE</scope>
    <source>
        <strain evidence="1">BZ-TG-HK211</strain>
    </source>
</reference>
<dbReference type="SUPFAM" id="SSF100950">
    <property type="entry name" value="NagB/RpiA/CoA transferase-like"/>
    <property type="match status" value="1"/>
</dbReference>